<keyword evidence="2" id="KW-1003">Cell membrane</keyword>
<feature type="transmembrane region" description="Helical" evidence="6">
    <location>
        <begin position="137"/>
        <end position="164"/>
    </location>
</feature>
<evidence type="ECO:0000256" key="4">
    <source>
        <dbReference type="ARBA" id="ARBA00022989"/>
    </source>
</evidence>
<keyword evidence="4 6" id="KW-1133">Transmembrane helix</keyword>
<reference evidence="7" key="1">
    <citation type="submission" date="2021-01" db="EMBL/GenBank/DDBJ databases">
        <title>Whole genome shotgun sequence of Actinoplanes tereljensis NBRC 105297.</title>
        <authorList>
            <person name="Komaki H."/>
            <person name="Tamura T."/>
        </authorList>
    </citation>
    <scope>NUCLEOTIDE SEQUENCE</scope>
    <source>
        <strain evidence="7">NBRC 105297</strain>
    </source>
</reference>
<comment type="subcellular location">
    <subcellularLocation>
        <location evidence="1">Cell membrane</location>
        <topology evidence="1">Multi-pass membrane protein</topology>
    </subcellularLocation>
</comment>
<feature type="transmembrane region" description="Helical" evidence="6">
    <location>
        <begin position="176"/>
        <end position="198"/>
    </location>
</feature>
<dbReference type="PIRSF" id="PIRSF035875">
    <property type="entry name" value="RNase_BN"/>
    <property type="match status" value="1"/>
</dbReference>
<dbReference type="GO" id="GO:0005886">
    <property type="term" value="C:plasma membrane"/>
    <property type="evidence" value="ECO:0007669"/>
    <property type="project" value="UniProtKB-SubCell"/>
</dbReference>
<keyword evidence="3 6" id="KW-0812">Transmembrane</keyword>
<dbReference type="RefSeq" id="WP_203807657.1">
    <property type="nucleotide sequence ID" value="NZ_BOMY01000025.1"/>
</dbReference>
<accession>A0A919TSD1</accession>
<evidence type="ECO:0000256" key="6">
    <source>
        <dbReference type="SAM" id="Phobius"/>
    </source>
</evidence>
<feature type="transmembrane region" description="Helical" evidence="6">
    <location>
        <begin position="239"/>
        <end position="256"/>
    </location>
</feature>
<evidence type="ECO:0000256" key="2">
    <source>
        <dbReference type="ARBA" id="ARBA00022475"/>
    </source>
</evidence>
<gene>
    <name evidence="7" type="ORF">Ate02nite_39880</name>
</gene>
<protein>
    <submittedName>
        <fullName evidence="7">Uncharacterized protein</fullName>
    </submittedName>
</protein>
<sequence length="323" mass="34275">MVTWADRRQRRNGGWAFAWAVLRKYLDDDGPRQAALITYYGFLSLFPLLLLGVAVVSRVLEASPDLRHRLIVAIVPAALQDTVDSAAALLPTSPVAFVLGAAGLLYSATGVVFAAYRTVNHLAAVPVRELPGIVGCYLRVGAALLLLLAGVICAGGLTVLVSAIPGIAGVSASDRILAVFGTLGTAFLVLLLGARVLLCRPASWRSLWPAAVSGAAILTLILHAGGPLLTYLVRKAGPVYGAFATVAGLFTLLYLASQAMVICAEMAAVRHAHLWPRSLDPAHPTDADARALALLAREQERVPLQRITSELRKDPDQEQKDPD</sequence>
<dbReference type="InterPro" id="IPR017039">
    <property type="entry name" value="Virul_fac_BrkB"/>
</dbReference>
<evidence type="ECO:0000313" key="8">
    <source>
        <dbReference type="Proteomes" id="UP000623608"/>
    </source>
</evidence>
<dbReference type="PANTHER" id="PTHR30213">
    <property type="entry name" value="INNER MEMBRANE PROTEIN YHJD"/>
    <property type="match status" value="1"/>
</dbReference>
<organism evidence="7 8">
    <name type="scientific">Paractinoplanes tereljensis</name>
    <dbReference type="NCBI Taxonomy" id="571912"/>
    <lineage>
        <taxon>Bacteria</taxon>
        <taxon>Bacillati</taxon>
        <taxon>Actinomycetota</taxon>
        <taxon>Actinomycetes</taxon>
        <taxon>Micromonosporales</taxon>
        <taxon>Micromonosporaceae</taxon>
        <taxon>Paractinoplanes</taxon>
    </lineage>
</organism>
<comment type="caution">
    <text evidence="7">The sequence shown here is derived from an EMBL/GenBank/DDBJ whole genome shotgun (WGS) entry which is preliminary data.</text>
</comment>
<feature type="transmembrane region" description="Helical" evidence="6">
    <location>
        <begin position="210"/>
        <end position="233"/>
    </location>
</feature>
<feature type="transmembrane region" description="Helical" evidence="6">
    <location>
        <begin position="37"/>
        <end position="58"/>
    </location>
</feature>
<dbReference type="AlphaFoldDB" id="A0A919TSD1"/>
<feature type="transmembrane region" description="Helical" evidence="6">
    <location>
        <begin position="96"/>
        <end position="116"/>
    </location>
</feature>
<evidence type="ECO:0000256" key="1">
    <source>
        <dbReference type="ARBA" id="ARBA00004651"/>
    </source>
</evidence>
<name>A0A919TSD1_9ACTN</name>
<keyword evidence="8" id="KW-1185">Reference proteome</keyword>
<proteinExistence type="predicted"/>
<evidence type="ECO:0000313" key="7">
    <source>
        <dbReference type="EMBL" id="GIF21258.1"/>
    </source>
</evidence>
<dbReference type="Pfam" id="PF03631">
    <property type="entry name" value="Virul_fac_BrkB"/>
    <property type="match status" value="1"/>
</dbReference>
<dbReference type="PANTHER" id="PTHR30213:SF1">
    <property type="entry name" value="INNER MEMBRANE PROTEIN YHJD"/>
    <property type="match status" value="1"/>
</dbReference>
<dbReference type="EMBL" id="BOMY01000025">
    <property type="protein sequence ID" value="GIF21258.1"/>
    <property type="molecule type" value="Genomic_DNA"/>
</dbReference>
<keyword evidence="5 6" id="KW-0472">Membrane</keyword>
<evidence type="ECO:0000256" key="3">
    <source>
        <dbReference type="ARBA" id="ARBA00022692"/>
    </source>
</evidence>
<evidence type="ECO:0000256" key="5">
    <source>
        <dbReference type="ARBA" id="ARBA00023136"/>
    </source>
</evidence>
<dbReference type="Proteomes" id="UP000623608">
    <property type="component" value="Unassembled WGS sequence"/>
</dbReference>